<keyword evidence="2 11" id="KW-0813">Transport</keyword>
<dbReference type="Pfam" id="PF00593">
    <property type="entry name" value="TonB_dep_Rec_b-barrel"/>
    <property type="match status" value="1"/>
</dbReference>
<dbReference type="GO" id="GO:0009279">
    <property type="term" value="C:cell outer membrane"/>
    <property type="evidence" value="ECO:0007669"/>
    <property type="project" value="UniProtKB-SubCell"/>
</dbReference>
<comment type="subcellular location">
    <subcellularLocation>
        <location evidence="1 11">Cell outer membrane</location>
        <topology evidence="1 11">Multi-pass membrane protein</topology>
    </subcellularLocation>
</comment>
<keyword evidence="4" id="KW-0410">Iron transport</keyword>
<evidence type="ECO:0000256" key="3">
    <source>
        <dbReference type="ARBA" id="ARBA00022452"/>
    </source>
</evidence>
<evidence type="ECO:0000313" key="16">
    <source>
        <dbReference type="EMBL" id="ASP38061.1"/>
    </source>
</evidence>
<feature type="domain" description="TonB-dependent receptor-like beta-barrel" evidence="14">
    <location>
        <begin position="241"/>
        <end position="647"/>
    </location>
</feature>
<dbReference type="KEGG" id="bsan:CHH28_04905"/>
<dbReference type="AlphaFoldDB" id="A0A222FI19"/>
<accession>A0A222FI19</accession>
<organism evidence="16 17">
    <name type="scientific">Bacterioplanes sanyensis</name>
    <dbReference type="NCBI Taxonomy" id="1249553"/>
    <lineage>
        <taxon>Bacteria</taxon>
        <taxon>Pseudomonadati</taxon>
        <taxon>Pseudomonadota</taxon>
        <taxon>Gammaproteobacteria</taxon>
        <taxon>Oceanospirillales</taxon>
        <taxon>Oceanospirillaceae</taxon>
        <taxon>Bacterioplanes</taxon>
    </lineage>
</organism>
<comment type="similarity">
    <text evidence="11 12">Belongs to the TonB-dependent receptor family.</text>
</comment>
<evidence type="ECO:0000256" key="10">
    <source>
        <dbReference type="ARBA" id="ARBA00023237"/>
    </source>
</evidence>
<dbReference type="PANTHER" id="PTHR32552:SF81">
    <property type="entry name" value="TONB-DEPENDENT OUTER MEMBRANE RECEPTOR"/>
    <property type="match status" value="1"/>
</dbReference>
<evidence type="ECO:0000256" key="5">
    <source>
        <dbReference type="ARBA" id="ARBA00022692"/>
    </source>
</evidence>
<dbReference type="SUPFAM" id="SSF56935">
    <property type="entry name" value="Porins"/>
    <property type="match status" value="1"/>
</dbReference>
<sequence>MFTRTPLAFAIAALALCAQADDVALQPVKVNADFRQSDVQQIPEAVTVVSGQQIEQRSAQHLESVLALAPNVNFAAGASRGRFFQIRGIGERSQFVDPVNPSVGLLIDGIDMTGLGTAASLLDVAQVEVLRGPQGTRFGANALAGLINITTVDPGMQRDGYLKASVGNHASQSLEGAVGGRLTDTTRARLAARTLVSDGYTENDFLDRDDTQDVSEKHLRLKLLAQPDAASELRLSYLYADINNGYDAFNYDNDRTTLSDQPGTDAQQSQALALAYNRQLNSAVRLETLVSASTSDSEYSYDEDWAFAGIHPDGYNSFDEYLRDYDRVSADVRLLSAADGRLFADSTDWVVGAYVLQRDESLQRNYTYSDGPYNSDLQVSSTSLYAEANTVFSPTVSLTWGLRGERWRNDFDDSNGVAADDTETLWGGKVTLDALLSAQHLGYVSLARGYKAGGVNTDPDISATNRTFDTEVNLTTEVGIKSSLLHDTLTTRVAAFYIQRSEQQVKSSYAIQNDDNSLTFQDYLANAAEGRNQGLELEANWRAHEQWDLALSAGYLHSEFVDYNYQTEDGEFSKDGRAQAHAPEYSLAAAVNYRVNAAWSVLLESEAKDQFYFSDSHDERSQAYVLWHARLAYQWQQLQLALAGRNLTNAEVETRGFGGFGNDPRDGYASSRYVQLGQPRLLTLEAKYQF</sequence>
<gene>
    <name evidence="16" type="ORF">CHH28_04905</name>
</gene>
<dbReference type="InterPro" id="IPR000531">
    <property type="entry name" value="Beta-barrel_TonB"/>
</dbReference>
<feature type="domain" description="TonB-dependent receptor plug" evidence="15">
    <location>
        <begin position="39"/>
        <end position="145"/>
    </location>
</feature>
<keyword evidence="7" id="KW-0406">Ion transport</keyword>
<dbReference type="Gene3D" id="2.40.170.20">
    <property type="entry name" value="TonB-dependent receptor, beta-barrel domain"/>
    <property type="match status" value="1"/>
</dbReference>
<dbReference type="OrthoDB" id="127311at2"/>
<evidence type="ECO:0000313" key="17">
    <source>
        <dbReference type="Proteomes" id="UP000202440"/>
    </source>
</evidence>
<keyword evidence="8 12" id="KW-0798">TonB box</keyword>
<dbReference type="Proteomes" id="UP000202440">
    <property type="component" value="Chromosome"/>
</dbReference>
<protein>
    <submittedName>
        <fullName evidence="16">TonB-dependent receptor</fullName>
    </submittedName>
</protein>
<proteinExistence type="inferred from homology"/>
<evidence type="ECO:0000256" key="7">
    <source>
        <dbReference type="ARBA" id="ARBA00023065"/>
    </source>
</evidence>
<evidence type="ECO:0000256" key="2">
    <source>
        <dbReference type="ARBA" id="ARBA00022448"/>
    </source>
</evidence>
<keyword evidence="3 11" id="KW-1134">Transmembrane beta strand</keyword>
<evidence type="ECO:0000256" key="1">
    <source>
        <dbReference type="ARBA" id="ARBA00004571"/>
    </source>
</evidence>
<dbReference type="InterPro" id="IPR036942">
    <property type="entry name" value="Beta-barrel_TonB_sf"/>
</dbReference>
<dbReference type="PANTHER" id="PTHR32552">
    <property type="entry name" value="FERRICHROME IRON RECEPTOR-RELATED"/>
    <property type="match status" value="1"/>
</dbReference>
<evidence type="ECO:0000259" key="14">
    <source>
        <dbReference type="Pfam" id="PF00593"/>
    </source>
</evidence>
<evidence type="ECO:0000256" key="8">
    <source>
        <dbReference type="ARBA" id="ARBA00023077"/>
    </source>
</evidence>
<keyword evidence="5 11" id="KW-0812">Transmembrane</keyword>
<evidence type="ECO:0000259" key="15">
    <source>
        <dbReference type="Pfam" id="PF07715"/>
    </source>
</evidence>
<dbReference type="PROSITE" id="PS52016">
    <property type="entry name" value="TONB_DEPENDENT_REC_3"/>
    <property type="match status" value="1"/>
</dbReference>
<feature type="signal peptide" evidence="13">
    <location>
        <begin position="1"/>
        <end position="20"/>
    </location>
</feature>
<reference evidence="16 17" key="1">
    <citation type="submission" date="2017-07" db="EMBL/GenBank/DDBJ databases">
        <title>Annotated genome sequence of Bacterioplanes sanyensis isolated from Red Sea.</title>
        <authorList>
            <person name="Rehman Z.U."/>
        </authorList>
    </citation>
    <scope>NUCLEOTIDE SEQUENCE [LARGE SCALE GENOMIC DNA]</scope>
    <source>
        <strain evidence="16 17">NV9</strain>
    </source>
</reference>
<dbReference type="InterPro" id="IPR039426">
    <property type="entry name" value="TonB-dep_rcpt-like"/>
</dbReference>
<keyword evidence="16" id="KW-0675">Receptor</keyword>
<keyword evidence="10 11" id="KW-0998">Cell outer membrane</keyword>
<evidence type="ECO:0000256" key="9">
    <source>
        <dbReference type="ARBA" id="ARBA00023136"/>
    </source>
</evidence>
<dbReference type="RefSeq" id="WP_094059260.1">
    <property type="nucleotide sequence ID" value="NZ_CP022530.1"/>
</dbReference>
<keyword evidence="9 11" id="KW-0472">Membrane</keyword>
<dbReference type="Pfam" id="PF07715">
    <property type="entry name" value="Plug"/>
    <property type="match status" value="1"/>
</dbReference>
<evidence type="ECO:0000256" key="11">
    <source>
        <dbReference type="PROSITE-ProRule" id="PRU01360"/>
    </source>
</evidence>
<keyword evidence="17" id="KW-1185">Reference proteome</keyword>
<dbReference type="InterPro" id="IPR012910">
    <property type="entry name" value="Plug_dom"/>
</dbReference>
<name>A0A222FI19_9GAMM</name>
<feature type="chain" id="PRO_5012397759" evidence="13">
    <location>
        <begin position="21"/>
        <end position="690"/>
    </location>
</feature>
<evidence type="ECO:0000256" key="6">
    <source>
        <dbReference type="ARBA" id="ARBA00023004"/>
    </source>
</evidence>
<evidence type="ECO:0000256" key="13">
    <source>
        <dbReference type="SAM" id="SignalP"/>
    </source>
</evidence>
<dbReference type="EMBL" id="CP022530">
    <property type="protein sequence ID" value="ASP38061.1"/>
    <property type="molecule type" value="Genomic_DNA"/>
</dbReference>
<evidence type="ECO:0000256" key="12">
    <source>
        <dbReference type="RuleBase" id="RU003357"/>
    </source>
</evidence>
<dbReference type="GO" id="GO:0006826">
    <property type="term" value="P:iron ion transport"/>
    <property type="evidence" value="ECO:0007669"/>
    <property type="project" value="UniProtKB-KW"/>
</dbReference>
<keyword evidence="13" id="KW-0732">Signal</keyword>
<keyword evidence="6" id="KW-0408">Iron</keyword>
<evidence type="ECO:0000256" key="4">
    <source>
        <dbReference type="ARBA" id="ARBA00022496"/>
    </source>
</evidence>